<protein>
    <submittedName>
        <fullName evidence="1">Uncharacterized protein</fullName>
    </submittedName>
</protein>
<dbReference type="InterPro" id="IPR023213">
    <property type="entry name" value="CAT-like_dom_sf"/>
</dbReference>
<sequence>MRGRIAAALREVAAGAPVAGIGAWVEQIMGLPTERVVSVGGSPLFRLYQTPDFGLGLPHTVVPVYIPGSPETPGHGDDDDHVGSRVVLSGVRRDGDVHLSLSLRPVVLMDAFKNHISSSTSSTIMSKL</sequence>
<reference evidence="1 2" key="1">
    <citation type="submission" date="2022-10" db="EMBL/GenBank/DDBJ databases">
        <title>WGS assembly of Paspalum vaginatum 540-79.</title>
        <authorList>
            <person name="Sun G."/>
            <person name="Wase N."/>
            <person name="Shu S."/>
            <person name="Jenkins J."/>
            <person name="Zhou B."/>
            <person name="Torres-Rodriguez J."/>
            <person name="Chen C."/>
            <person name="Sandor L."/>
            <person name="Plott C."/>
            <person name="Yoshinga Y."/>
            <person name="Daum C."/>
            <person name="Qi P."/>
            <person name="Barry K."/>
            <person name="Lipzen A."/>
            <person name="Berry L."/>
            <person name="Pedersen C."/>
            <person name="Gottilla T."/>
            <person name="Foltz A."/>
            <person name="Yu H."/>
            <person name="O'Malley R."/>
            <person name="Zhang C."/>
            <person name="Devos K."/>
            <person name="Sigmon B."/>
            <person name="Yu B."/>
            <person name="Obata T."/>
            <person name="Schmutz J."/>
            <person name="Schnable J."/>
        </authorList>
    </citation>
    <scope>NUCLEOTIDE SEQUENCE [LARGE SCALE GENOMIC DNA]</scope>
    <source>
        <strain evidence="2">cv. 540-79</strain>
    </source>
</reference>
<keyword evidence="2" id="KW-1185">Reference proteome</keyword>
<dbReference type="Gene3D" id="3.30.559.10">
    <property type="entry name" value="Chloramphenicol acetyltransferase-like domain"/>
    <property type="match status" value="1"/>
</dbReference>
<dbReference type="Proteomes" id="UP001164776">
    <property type="component" value="Unassembled WGS sequence"/>
</dbReference>
<dbReference type="AlphaFoldDB" id="A0A9W8CFI0"/>
<proteinExistence type="predicted"/>
<dbReference type="EMBL" id="MU629460">
    <property type="protein sequence ID" value="KAJ1256898.1"/>
    <property type="molecule type" value="Genomic_DNA"/>
</dbReference>
<dbReference type="GO" id="GO:0016747">
    <property type="term" value="F:acyltransferase activity, transferring groups other than amino-acyl groups"/>
    <property type="evidence" value="ECO:0007669"/>
    <property type="project" value="UniProtKB-ARBA"/>
</dbReference>
<evidence type="ECO:0000313" key="1">
    <source>
        <dbReference type="EMBL" id="KAJ1256898.1"/>
    </source>
</evidence>
<gene>
    <name evidence="1" type="ORF">BS78_K276500</name>
</gene>
<accession>A0A9W8CFI0</accession>
<name>A0A9W8CFI0_9POAL</name>
<evidence type="ECO:0000313" key="2">
    <source>
        <dbReference type="Proteomes" id="UP001164776"/>
    </source>
</evidence>
<organism evidence="1 2">
    <name type="scientific">Paspalum vaginatum</name>
    <name type="common">seashore paspalum</name>
    <dbReference type="NCBI Taxonomy" id="158149"/>
    <lineage>
        <taxon>Eukaryota</taxon>
        <taxon>Viridiplantae</taxon>
        <taxon>Streptophyta</taxon>
        <taxon>Embryophyta</taxon>
        <taxon>Tracheophyta</taxon>
        <taxon>Spermatophyta</taxon>
        <taxon>Magnoliopsida</taxon>
        <taxon>Liliopsida</taxon>
        <taxon>Poales</taxon>
        <taxon>Poaceae</taxon>
        <taxon>PACMAD clade</taxon>
        <taxon>Panicoideae</taxon>
        <taxon>Andropogonodae</taxon>
        <taxon>Paspaleae</taxon>
        <taxon>Paspalinae</taxon>
        <taxon>Paspalum</taxon>
    </lineage>
</organism>
<comment type="caution">
    <text evidence="1">The sequence shown here is derived from an EMBL/GenBank/DDBJ whole genome shotgun (WGS) entry which is preliminary data.</text>
</comment>